<evidence type="ECO:0000256" key="4">
    <source>
        <dbReference type="ARBA" id="ARBA00023136"/>
    </source>
</evidence>
<evidence type="ECO:0000256" key="1">
    <source>
        <dbReference type="ARBA" id="ARBA00004141"/>
    </source>
</evidence>
<name>A0ABW9KFC2_9BACT</name>
<feature type="transmembrane region" description="Helical" evidence="5">
    <location>
        <begin position="137"/>
        <end position="158"/>
    </location>
</feature>
<keyword evidence="4 5" id="KW-0472">Membrane</keyword>
<evidence type="ECO:0000256" key="2">
    <source>
        <dbReference type="ARBA" id="ARBA00022692"/>
    </source>
</evidence>
<dbReference type="InterPro" id="IPR006977">
    <property type="entry name" value="Yip1_dom"/>
</dbReference>
<organism evidence="7 8">
    <name type="scientific">Terriglobus aquaticus</name>
    <dbReference type="NCBI Taxonomy" id="940139"/>
    <lineage>
        <taxon>Bacteria</taxon>
        <taxon>Pseudomonadati</taxon>
        <taxon>Acidobacteriota</taxon>
        <taxon>Terriglobia</taxon>
        <taxon>Terriglobales</taxon>
        <taxon>Acidobacteriaceae</taxon>
        <taxon>Terriglobus</taxon>
    </lineage>
</organism>
<comment type="subcellular location">
    <subcellularLocation>
        <location evidence="1">Membrane</location>
        <topology evidence="1">Multi-pass membrane protein</topology>
    </subcellularLocation>
</comment>
<evidence type="ECO:0000256" key="5">
    <source>
        <dbReference type="SAM" id="Phobius"/>
    </source>
</evidence>
<accession>A0ABW9KFC2</accession>
<comment type="caution">
    <text evidence="7">The sequence shown here is derived from an EMBL/GenBank/DDBJ whole genome shotgun (WGS) entry which is preliminary data.</text>
</comment>
<evidence type="ECO:0000256" key="3">
    <source>
        <dbReference type="ARBA" id="ARBA00022989"/>
    </source>
</evidence>
<evidence type="ECO:0000313" key="8">
    <source>
        <dbReference type="Proteomes" id="UP001634747"/>
    </source>
</evidence>
<dbReference type="RefSeq" id="WP_263414074.1">
    <property type="nucleotide sequence ID" value="NZ_BAABBH010000001.1"/>
</dbReference>
<feature type="transmembrane region" description="Helical" evidence="5">
    <location>
        <begin position="170"/>
        <end position="192"/>
    </location>
</feature>
<keyword evidence="8" id="KW-1185">Reference proteome</keyword>
<dbReference type="EMBL" id="JBJYXY010000001">
    <property type="protein sequence ID" value="MFN2974360.1"/>
    <property type="molecule type" value="Genomic_DNA"/>
</dbReference>
<sequence>MSDPQFVSSPEPVATAAVPPLTYGPGVIPPRQDEYDSVPPLSQGQRVIDTFFAPSRTFADIRRNRSWWLPYILLVLCSLVFGAAVQKRVGPDTLAENAIRNNSSQAAKFENMPADQRVGAMKMTSTFMRVGLFSGPISFLIFPAFLALLIWVGCNFILGGSSTYPGMFAVAMYAALPALLFYAIIIATLFAGDPENFNINNMAGTNIGYYLPTGTGPFLKSLLSSIDVFSIWQAFLLGLGGAIVARVKRSSSLAMVFGVWLLFILVKAGIAAI</sequence>
<evidence type="ECO:0000313" key="7">
    <source>
        <dbReference type="EMBL" id="MFN2974360.1"/>
    </source>
</evidence>
<dbReference type="Proteomes" id="UP001634747">
    <property type="component" value="Unassembled WGS sequence"/>
</dbReference>
<feature type="transmembrane region" description="Helical" evidence="5">
    <location>
        <begin position="66"/>
        <end position="85"/>
    </location>
</feature>
<keyword evidence="2 5" id="KW-0812">Transmembrane</keyword>
<protein>
    <submittedName>
        <fullName evidence="7">Yip1 family protein</fullName>
    </submittedName>
</protein>
<proteinExistence type="predicted"/>
<feature type="transmembrane region" description="Helical" evidence="5">
    <location>
        <begin position="222"/>
        <end position="245"/>
    </location>
</feature>
<feature type="transmembrane region" description="Helical" evidence="5">
    <location>
        <begin position="252"/>
        <end position="272"/>
    </location>
</feature>
<feature type="domain" description="Yip1" evidence="6">
    <location>
        <begin position="49"/>
        <end position="266"/>
    </location>
</feature>
<evidence type="ECO:0000259" key="6">
    <source>
        <dbReference type="Pfam" id="PF04893"/>
    </source>
</evidence>
<keyword evidence="3 5" id="KW-1133">Transmembrane helix</keyword>
<reference evidence="7 8" key="1">
    <citation type="submission" date="2024-12" db="EMBL/GenBank/DDBJ databases">
        <authorList>
            <person name="Lee Y."/>
        </authorList>
    </citation>
    <scope>NUCLEOTIDE SEQUENCE [LARGE SCALE GENOMIC DNA]</scope>
    <source>
        <strain evidence="7 8">03SUJ4</strain>
    </source>
</reference>
<dbReference type="Pfam" id="PF04893">
    <property type="entry name" value="Yip1"/>
    <property type="match status" value="1"/>
</dbReference>
<gene>
    <name evidence="7" type="ORF">ACK2TP_01155</name>
</gene>